<feature type="transmembrane region" description="Helical" evidence="2">
    <location>
        <begin position="209"/>
        <end position="230"/>
    </location>
</feature>
<feature type="transmembrane region" description="Helical" evidence="2">
    <location>
        <begin position="374"/>
        <end position="396"/>
    </location>
</feature>
<feature type="transmembrane region" description="Helical" evidence="2">
    <location>
        <begin position="132"/>
        <end position="149"/>
    </location>
</feature>
<dbReference type="SUPFAM" id="SSF103473">
    <property type="entry name" value="MFS general substrate transporter"/>
    <property type="match status" value="1"/>
</dbReference>
<comment type="similarity">
    <text evidence="1">Belongs to the sodium:galactoside symporter (TC 2.A.2) family.</text>
</comment>
<keyword evidence="2" id="KW-0472">Membrane</keyword>
<reference evidence="3 4" key="1">
    <citation type="submission" date="2020-01" db="EMBL/GenBank/DDBJ databases">
        <authorList>
            <person name="Peng S.Y."/>
            <person name="Li J."/>
            <person name="Wang M."/>
            <person name="Wang L."/>
            <person name="Wang C.Q."/>
            <person name="Wang J.R."/>
        </authorList>
    </citation>
    <scope>NUCLEOTIDE SEQUENCE [LARGE SCALE GENOMIC DNA]</scope>
    <source>
        <strain evidence="3 4">XCT-53</strain>
    </source>
</reference>
<feature type="transmembrane region" description="Helical" evidence="2">
    <location>
        <begin position="88"/>
        <end position="111"/>
    </location>
</feature>
<feature type="transmembrane region" description="Helical" evidence="2">
    <location>
        <begin position="270"/>
        <end position="289"/>
    </location>
</feature>
<keyword evidence="4" id="KW-1185">Reference proteome</keyword>
<gene>
    <name evidence="3" type="ORF">GWI72_01525</name>
</gene>
<feature type="transmembrane region" description="Helical" evidence="2">
    <location>
        <begin position="295"/>
        <end position="319"/>
    </location>
</feature>
<dbReference type="Gene3D" id="1.20.1250.20">
    <property type="entry name" value="MFS general substrate transporter like domains"/>
    <property type="match status" value="2"/>
</dbReference>
<organism evidence="3 4">
    <name type="scientific">Pannonibacter tanglangensis</name>
    <dbReference type="NCBI Taxonomy" id="2750084"/>
    <lineage>
        <taxon>Bacteria</taxon>
        <taxon>Pseudomonadati</taxon>
        <taxon>Pseudomonadota</taxon>
        <taxon>Alphaproteobacteria</taxon>
        <taxon>Hyphomicrobiales</taxon>
        <taxon>Stappiaceae</taxon>
        <taxon>Pannonibacter</taxon>
    </lineage>
</organism>
<dbReference type="EMBL" id="JAABLQ010000001">
    <property type="protein sequence ID" value="NBN76942.1"/>
    <property type="molecule type" value="Genomic_DNA"/>
</dbReference>
<dbReference type="Proteomes" id="UP000586722">
    <property type="component" value="Unassembled WGS sequence"/>
</dbReference>
<proteinExistence type="inferred from homology"/>
<comment type="caution">
    <text evidence="3">The sequence shown here is derived from an EMBL/GenBank/DDBJ whole genome shotgun (WGS) entry which is preliminary data.</text>
</comment>
<keyword evidence="2" id="KW-1133">Transmembrane helix</keyword>
<feature type="transmembrane region" description="Helical" evidence="2">
    <location>
        <begin position="161"/>
        <end position="179"/>
    </location>
</feature>
<evidence type="ECO:0000256" key="2">
    <source>
        <dbReference type="SAM" id="Phobius"/>
    </source>
</evidence>
<dbReference type="GO" id="GO:0015293">
    <property type="term" value="F:symporter activity"/>
    <property type="evidence" value="ECO:0007669"/>
    <property type="project" value="InterPro"/>
</dbReference>
<feature type="transmembrane region" description="Helical" evidence="2">
    <location>
        <begin position="24"/>
        <end position="41"/>
    </location>
</feature>
<dbReference type="GO" id="GO:0008643">
    <property type="term" value="P:carbohydrate transport"/>
    <property type="evidence" value="ECO:0007669"/>
    <property type="project" value="InterPro"/>
</dbReference>
<dbReference type="GO" id="GO:0005886">
    <property type="term" value="C:plasma membrane"/>
    <property type="evidence" value="ECO:0007669"/>
    <property type="project" value="TreeGrafter"/>
</dbReference>
<dbReference type="PANTHER" id="PTHR11328:SF24">
    <property type="entry name" value="MAJOR FACILITATOR SUPERFAMILY (MFS) PROFILE DOMAIN-CONTAINING PROTEIN"/>
    <property type="match status" value="1"/>
</dbReference>
<accession>A0A7X5EZE1</accession>
<sequence length="426" mass="44738">MALPLAFAGLPVYLHAPDFYATDLGVSLAALGTVLLGLRLIDAVQDPFIGSLSDRWSSHRGLILWIGALMLGGGFWMVFTPMGSAPLLWFAAAVLLCTTGFSVVSINLQALGGLWHASDADRTRIASWREGFGLLGLLLAAMAPTVLAFGDPRAVAFERLALLYLPLLALGLLLLLRWLRRAQLDAPAADEAGVGWREVLAGRWRRQFFGLYLANTVAGSIPAVLVMFFIRDRIGAEAQTGLFLLAYFLSGALSMALWPRIAARFGKPQAWALSMGLAIATFVWASLLGPGDVTAYAVVCILSGLALGADLALPAAILADHIARDRAQDAASRLYSVMTFVSKAALALATGLVLPTLGLLGYVPGSALTETGGLLLSLAYAALPCLLKAVTLVWLLKMMPVLAPAPLAPDAAAGVDGVPGSGRPAL</sequence>
<keyword evidence="2" id="KW-0812">Transmembrane</keyword>
<dbReference type="InterPro" id="IPR039672">
    <property type="entry name" value="MFS_2"/>
</dbReference>
<evidence type="ECO:0000313" key="4">
    <source>
        <dbReference type="Proteomes" id="UP000586722"/>
    </source>
</evidence>
<protein>
    <submittedName>
        <fullName evidence="3">MFS transporter</fullName>
    </submittedName>
</protein>
<feature type="transmembrane region" description="Helical" evidence="2">
    <location>
        <begin position="340"/>
        <end position="362"/>
    </location>
</feature>
<dbReference type="AlphaFoldDB" id="A0A7X5EZE1"/>
<evidence type="ECO:0000313" key="3">
    <source>
        <dbReference type="EMBL" id="NBN76942.1"/>
    </source>
</evidence>
<feature type="transmembrane region" description="Helical" evidence="2">
    <location>
        <begin position="62"/>
        <end position="82"/>
    </location>
</feature>
<dbReference type="PANTHER" id="PTHR11328">
    <property type="entry name" value="MAJOR FACILITATOR SUPERFAMILY DOMAIN-CONTAINING PROTEIN"/>
    <property type="match status" value="1"/>
</dbReference>
<dbReference type="Pfam" id="PF13347">
    <property type="entry name" value="MFS_2"/>
    <property type="match status" value="1"/>
</dbReference>
<evidence type="ECO:0000256" key="1">
    <source>
        <dbReference type="ARBA" id="ARBA00009617"/>
    </source>
</evidence>
<feature type="transmembrane region" description="Helical" evidence="2">
    <location>
        <begin position="242"/>
        <end position="258"/>
    </location>
</feature>
<dbReference type="InterPro" id="IPR036259">
    <property type="entry name" value="MFS_trans_sf"/>
</dbReference>
<name>A0A7X5EZE1_9HYPH</name>